<name>A0A562R1L4_9BURK</name>
<dbReference type="PROSITE" id="PS50931">
    <property type="entry name" value="HTH_LYSR"/>
    <property type="match status" value="1"/>
</dbReference>
<protein>
    <submittedName>
        <fullName evidence="6">LysR family transcriptional regulator for metE and metH</fullName>
    </submittedName>
</protein>
<comment type="similarity">
    <text evidence="1">Belongs to the LysR transcriptional regulatory family.</text>
</comment>
<feature type="domain" description="HTH lysR-type" evidence="5">
    <location>
        <begin position="2"/>
        <end position="59"/>
    </location>
</feature>
<dbReference type="Proteomes" id="UP000318431">
    <property type="component" value="Unassembled WGS sequence"/>
</dbReference>
<dbReference type="PANTHER" id="PTHR30346">
    <property type="entry name" value="TRANSCRIPTIONAL DUAL REGULATOR HCAR-RELATED"/>
    <property type="match status" value="1"/>
</dbReference>
<organism evidence="6 7">
    <name type="scientific">Pseudoduganella lurida</name>
    <dbReference type="NCBI Taxonomy" id="1036180"/>
    <lineage>
        <taxon>Bacteria</taxon>
        <taxon>Pseudomonadati</taxon>
        <taxon>Pseudomonadota</taxon>
        <taxon>Betaproteobacteria</taxon>
        <taxon>Burkholderiales</taxon>
        <taxon>Oxalobacteraceae</taxon>
        <taxon>Telluria group</taxon>
        <taxon>Pseudoduganella</taxon>
    </lineage>
</organism>
<dbReference type="InterPro" id="IPR000847">
    <property type="entry name" value="LysR_HTH_N"/>
</dbReference>
<evidence type="ECO:0000256" key="3">
    <source>
        <dbReference type="ARBA" id="ARBA00023125"/>
    </source>
</evidence>
<dbReference type="RefSeq" id="WP_145650672.1">
    <property type="nucleotide sequence ID" value="NZ_VLLB01000007.1"/>
</dbReference>
<evidence type="ECO:0000256" key="1">
    <source>
        <dbReference type="ARBA" id="ARBA00009437"/>
    </source>
</evidence>
<evidence type="ECO:0000256" key="2">
    <source>
        <dbReference type="ARBA" id="ARBA00023015"/>
    </source>
</evidence>
<dbReference type="SUPFAM" id="SSF53850">
    <property type="entry name" value="Periplasmic binding protein-like II"/>
    <property type="match status" value="1"/>
</dbReference>
<evidence type="ECO:0000313" key="6">
    <source>
        <dbReference type="EMBL" id="TWI62958.1"/>
    </source>
</evidence>
<evidence type="ECO:0000259" key="5">
    <source>
        <dbReference type="PROSITE" id="PS50931"/>
    </source>
</evidence>
<accession>A0A562R1L4</accession>
<dbReference type="InterPro" id="IPR036390">
    <property type="entry name" value="WH_DNA-bd_sf"/>
</dbReference>
<dbReference type="Gene3D" id="3.40.190.10">
    <property type="entry name" value="Periplasmic binding protein-like II"/>
    <property type="match status" value="2"/>
</dbReference>
<sequence>MLELRHLRTLAALRSAGSLVRAAELLELTQSALSHQVKLLEDRYGGPLFERKSVPIGFTATGARLLRLADLVLPEIAQAERDVARLVQGDQGRLRIAPGSHAAFDWLMPVMDEFRQRWPEVEIDLVAELRDSPAELLAAGEVDVVIGAACGAGAVPLFRAEIVAVLAHQHPLAAQRRLGGTDFAGATLITYPEPEQQIELVRDVLRPGGIPFVRRTAGMTAAILQLVASRRGIAALPFWAVKRHLDDGYVTARPIGEHGLWSDMAVSLAPGLRHTPYVVDFVKVLREQCATRLPGARLLAERPLGS</sequence>
<dbReference type="EMBL" id="VLLB01000007">
    <property type="protein sequence ID" value="TWI62958.1"/>
    <property type="molecule type" value="Genomic_DNA"/>
</dbReference>
<dbReference type="InterPro" id="IPR036388">
    <property type="entry name" value="WH-like_DNA-bd_sf"/>
</dbReference>
<comment type="caution">
    <text evidence="6">The sequence shown here is derived from an EMBL/GenBank/DDBJ whole genome shotgun (WGS) entry which is preliminary data.</text>
</comment>
<keyword evidence="7" id="KW-1185">Reference proteome</keyword>
<dbReference type="GO" id="GO:0003700">
    <property type="term" value="F:DNA-binding transcription factor activity"/>
    <property type="evidence" value="ECO:0007669"/>
    <property type="project" value="InterPro"/>
</dbReference>
<dbReference type="Pfam" id="PF00126">
    <property type="entry name" value="HTH_1"/>
    <property type="match status" value="1"/>
</dbReference>
<dbReference type="PANTHER" id="PTHR30346:SF28">
    <property type="entry name" value="HTH-TYPE TRANSCRIPTIONAL REGULATOR CYNR"/>
    <property type="match status" value="1"/>
</dbReference>
<evidence type="ECO:0000313" key="7">
    <source>
        <dbReference type="Proteomes" id="UP000318431"/>
    </source>
</evidence>
<dbReference type="AlphaFoldDB" id="A0A562R1L4"/>
<dbReference type="Pfam" id="PF03466">
    <property type="entry name" value="LysR_substrate"/>
    <property type="match status" value="1"/>
</dbReference>
<dbReference type="Gene3D" id="1.10.10.10">
    <property type="entry name" value="Winged helix-like DNA-binding domain superfamily/Winged helix DNA-binding domain"/>
    <property type="match status" value="1"/>
</dbReference>
<dbReference type="GO" id="GO:0003677">
    <property type="term" value="F:DNA binding"/>
    <property type="evidence" value="ECO:0007669"/>
    <property type="project" value="UniProtKB-KW"/>
</dbReference>
<evidence type="ECO:0000256" key="4">
    <source>
        <dbReference type="ARBA" id="ARBA00023163"/>
    </source>
</evidence>
<reference evidence="6 7" key="1">
    <citation type="journal article" date="2015" name="Stand. Genomic Sci.">
        <title>Genomic Encyclopedia of Bacterial and Archaeal Type Strains, Phase III: the genomes of soil and plant-associated and newly described type strains.</title>
        <authorList>
            <person name="Whitman W.B."/>
            <person name="Woyke T."/>
            <person name="Klenk H.P."/>
            <person name="Zhou Y."/>
            <person name="Lilburn T.G."/>
            <person name="Beck B.J."/>
            <person name="De Vos P."/>
            <person name="Vandamme P."/>
            <person name="Eisen J.A."/>
            <person name="Garrity G."/>
            <person name="Hugenholtz P."/>
            <person name="Kyrpides N.C."/>
        </authorList>
    </citation>
    <scope>NUCLEOTIDE SEQUENCE [LARGE SCALE GENOMIC DNA]</scope>
    <source>
        <strain evidence="6 7">CGMCC 1.10822</strain>
    </source>
</reference>
<dbReference type="PRINTS" id="PR00039">
    <property type="entry name" value="HTHLYSR"/>
</dbReference>
<dbReference type="GO" id="GO:0032993">
    <property type="term" value="C:protein-DNA complex"/>
    <property type="evidence" value="ECO:0007669"/>
    <property type="project" value="TreeGrafter"/>
</dbReference>
<gene>
    <name evidence="6" type="ORF">IP91_03797</name>
</gene>
<dbReference type="OrthoDB" id="155872at2"/>
<dbReference type="SUPFAM" id="SSF46785">
    <property type="entry name" value="Winged helix' DNA-binding domain"/>
    <property type="match status" value="1"/>
</dbReference>
<keyword evidence="2" id="KW-0805">Transcription regulation</keyword>
<keyword evidence="3" id="KW-0238">DNA-binding</keyword>
<proteinExistence type="inferred from homology"/>
<dbReference type="InterPro" id="IPR005119">
    <property type="entry name" value="LysR_subst-bd"/>
</dbReference>
<keyword evidence="4" id="KW-0804">Transcription</keyword>